<proteinExistence type="predicted"/>
<dbReference type="OrthoDB" id="3639251at2759"/>
<feature type="transmembrane region" description="Helical" evidence="7">
    <location>
        <begin position="181"/>
        <end position="200"/>
    </location>
</feature>
<dbReference type="GO" id="GO:0022857">
    <property type="term" value="F:transmembrane transporter activity"/>
    <property type="evidence" value="ECO:0007669"/>
    <property type="project" value="InterPro"/>
</dbReference>
<feature type="transmembrane region" description="Helical" evidence="7">
    <location>
        <begin position="374"/>
        <end position="393"/>
    </location>
</feature>
<feature type="transmembrane region" description="Helical" evidence="7">
    <location>
        <begin position="119"/>
        <end position="138"/>
    </location>
</feature>
<dbReference type="FunFam" id="1.20.1250.20:FF:000013">
    <property type="entry name" value="MFS general substrate transporter"/>
    <property type="match status" value="1"/>
</dbReference>
<evidence type="ECO:0000256" key="6">
    <source>
        <dbReference type="SAM" id="MobiDB-lite"/>
    </source>
</evidence>
<name>A0A5C3QGR0_9AGAR</name>
<evidence type="ECO:0000259" key="8">
    <source>
        <dbReference type="PROSITE" id="PS50850"/>
    </source>
</evidence>
<dbReference type="GO" id="GO:0016020">
    <property type="term" value="C:membrane"/>
    <property type="evidence" value="ECO:0007669"/>
    <property type="project" value="UniProtKB-SubCell"/>
</dbReference>
<feature type="transmembrane region" description="Helical" evidence="7">
    <location>
        <begin position="90"/>
        <end position="112"/>
    </location>
</feature>
<dbReference type="InterPro" id="IPR011701">
    <property type="entry name" value="MFS"/>
</dbReference>
<evidence type="ECO:0000256" key="2">
    <source>
        <dbReference type="ARBA" id="ARBA00022448"/>
    </source>
</evidence>
<organism evidence="9 10">
    <name type="scientific">Pterulicium gracile</name>
    <dbReference type="NCBI Taxonomy" id="1884261"/>
    <lineage>
        <taxon>Eukaryota</taxon>
        <taxon>Fungi</taxon>
        <taxon>Dikarya</taxon>
        <taxon>Basidiomycota</taxon>
        <taxon>Agaricomycotina</taxon>
        <taxon>Agaricomycetes</taxon>
        <taxon>Agaricomycetidae</taxon>
        <taxon>Agaricales</taxon>
        <taxon>Pleurotineae</taxon>
        <taxon>Pterulaceae</taxon>
        <taxon>Pterulicium</taxon>
    </lineage>
</organism>
<dbReference type="Pfam" id="PF07690">
    <property type="entry name" value="MFS_1"/>
    <property type="match status" value="1"/>
</dbReference>
<accession>A0A5C3QGR0</accession>
<feature type="domain" description="Major facilitator superfamily (MFS) profile" evidence="8">
    <location>
        <begin position="55"/>
        <end position="460"/>
    </location>
</feature>
<dbReference type="PROSITE" id="PS50850">
    <property type="entry name" value="MFS"/>
    <property type="match status" value="1"/>
</dbReference>
<dbReference type="SUPFAM" id="SSF103473">
    <property type="entry name" value="MFS general substrate transporter"/>
    <property type="match status" value="1"/>
</dbReference>
<feature type="transmembrane region" description="Helical" evidence="7">
    <location>
        <begin position="52"/>
        <end position="70"/>
    </location>
</feature>
<evidence type="ECO:0000256" key="7">
    <source>
        <dbReference type="SAM" id="Phobius"/>
    </source>
</evidence>
<dbReference type="PANTHER" id="PTHR43791">
    <property type="entry name" value="PERMEASE-RELATED"/>
    <property type="match status" value="1"/>
</dbReference>
<feature type="compositionally biased region" description="Basic and acidic residues" evidence="6">
    <location>
        <begin position="14"/>
        <end position="23"/>
    </location>
</feature>
<dbReference type="FunFam" id="1.20.1250.20:FF:000018">
    <property type="entry name" value="MFS transporter permease"/>
    <property type="match status" value="1"/>
</dbReference>
<evidence type="ECO:0000256" key="4">
    <source>
        <dbReference type="ARBA" id="ARBA00022989"/>
    </source>
</evidence>
<keyword evidence="3 7" id="KW-0812">Transmembrane</keyword>
<feature type="transmembrane region" description="Helical" evidence="7">
    <location>
        <begin position="318"/>
        <end position="338"/>
    </location>
</feature>
<dbReference type="Proteomes" id="UP000305067">
    <property type="component" value="Unassembled WGS sequence"/>
</dbReference>
<reference evidence="9 10" key="1">
    <citation type="journal article" date="2019" name="Nat. Ecol. Evol.">
        <title>Megaphylogeny resolves global patterns of mushroom evolution.</title>
        <authorList>
            <person name="Varga T."/>
            <person name="Krizsan K."/>
            <person name="Foldi C."/>
            <person name="Dima B."/>
            <person name="Sanchez-Garcia M."/>
            <person name="Sanchez-Ramirez S."/>
            <person name="Szollosi G.J."/>
            <person name="Szarkandi J.G."/>
            <person name="Papp V."/>
            <person name="Albert L."/>
            <person name="Andreopoulos W."/>
            <person name="Angelini C."/>
            <person name="Antonin V."/>
            <person name="Barry K.W."/>
            <person name="Bougher N.L."/>
            <person name="Buchanan P."/>
            <person name="Buyck B."/>
            <person name="Bense V."/>
            <person name="Catcheside P."/>
            <person name="Chovatia M."/>
            <person name="Cooper J."/>
            <person name="Damon W."/>
            <person name="Desjardin D."/>
            <person name="Finy P."/>
            <person name="Geml J."/>
            <person name="Haridas S."/>
            <person name="Hughes K."/>
            <person name="Justo A."/>
            <person name="Karasinski D."/>
            <person name="Kautmanova I."/>
            <person name="Kiss B."/>
            <person name="Kocsube S."/>
            <person name="Kotiranta H."/>
            <person name="LaButti K.M."/>
            <person name="Lechner B.E."/>
            <person name="Liimatainen K."/>
            <person name="Lipzen A."/>
            <person name="Lukacs Z."/>
            <person name="Mihaltcheva S."/>
            <person name="Morgado L.N."/>
            <person name="Niskanen T."/>
            <person name="Noordeloos M.E."/>
            <person name="Ohm R.A."/>
            <person name="Ortiz-Santana B."/>
            <person name="Ovrebo C."/>
            <person name="Racz N."/>
            <person name="Riley R."/>
            <person name="Savchenko A."/>
            <person name="Shiryaev A."/>
            <person name="Soop K."/>
            <person name="Spirin V."/>
            <person name="Szebenyi C."/>
            <person name="Tomsovsky M."/>
            <person name="Tulloss R.E."/>
            <person name="Uehling J."/>
            <person name="Grigoriev I.V."/>
            <person name="Vagvolgyi C."/>
            <person name="Papp T."/>
            <person name="Martin F.M."/>
            <person name="Miettinen O."/>
            <person name="Hibbett D.S."/>
            <person name="Nagy L.G."/>
        </authorList>
    </citation>
    <scope>NUCLEOTIDE SEQUENCE [LARGE SCALE GENOMIC DNA]</scope>
    <source>
        <strain evidence="9 10">CBS 309.79</strain>
    </source>
</reference>
<keyword evidence="10" id="KW-1185">Reference proteome</keyword>
<feature type="transmembrane region" description="Helical" evidence="7">
    <location>
        <begin position="438"/>
        <end position="459"/>
    </location>
</feature>
<dbReference type="AlphaFoldDB" id="A0A5C3QGR0"/>
<evidence type="ECO:0000256" key="5">
    <source>
        <dbReference type="ARBA" id="ARBA00023136"/>
    </source>
</evidence>
<evidence type="ECO:0000313" key="9">
    <source>
        <dbReference type="EMBL" id="TFL01273.1"/>
    </source>
</evidence>
<feature type="transmembrane region" description="Helical" evidence="7">
    <location>
        <begin position="212"/>
        <end position="234"/>
    </location>
</feature>
<dbReference type="STRING" id="1884261.A0A5C3QGR0"/>
<evidence type="ECO:0000313" key="10">
    <source>
        <dbReference type="Proteomes" id="UP000305067"/>
    </source>
</evidence>
<evidence type="ECO:0000256" key="1">
    <source>
        <dbReference type="ARBA" id="ARBA00004141"/>
    </source>
</evidence>
<feature type="transmembrane region" description="Helical" evidence="7">
    <location>
        <begin position="347"/>
        <end position="368"/>
    </location>
</feature>
<protein>
    <submittedName>
        <fullName evidence="9">Major facilitator superfamily domain-containing protein</fullName>
    </submittedName>
</protein>
<sequence length="483" mass="54008">METDRKSIGNSSNEKVHESKESHSAVGHSGLESHDWDPEFEKKTIRQVDWRMLPLLGVLYAISLIDRTNTGIARTAGMELDLRLDIGERYSIALCMYFVPYILFQLPSNLLLRKLGVRNWITFLVVAWGAAELGMGFVTNWQGLTACRALLGLFEAGYFPAMVFVITTWYKRHETQSRLSIFYVSSLFITAFSPILAFGLTQMHGLGGQAGWRWIFIIEGIMTIIGGIFAFLFLPDFPDKNKFLTEEQTRMVLQRIEKDRGDATPDEITKEKVLKHSADWTSWAYGLMFMSSTMPAYAITYFITTLLFGMGFNVRDSLLLSAPPFIWSAIWGLAMGFASDRFKSRGFFVLLNATTVMLGLLITCYAPSNAARYAGLFIANGGATGGITGTLAFSANNVCSHSKRAVSTAIIIAFGGIGGIFGTTVYRQQDFPHYRPGLWATIACQIMTILLTFTLMFVYRQRNKKADETGEVLEGTPGFRYIL</sequence>
<gene>
    <name evidence="9" type="ORF">BDV98DRAFT_567822</name>
</gene>
<dbReference type="PANTHER" id="PTHR43791:SF3">
    <property type="entry name" value="MAJOR FACILITATOR SUPERFAMILY (MFS) PROFILE DOMAIN-CONTAINING PROTEIN"/>
    <property type="match status" value="1"/>
</dbReference>
<feature type="transmembrane region" description="Helical" evidence="7">
    <location>
        <begin position="150"/>
        <end position="169"/>
    </location>
</feature>
<dbReference type="EMBL" id="ML178825">
    <property type="protein sequence ID" value="TFL01273.1"/>
    <property type="molecule type" value="Genomic_DNA"/>
</dbReference>
<dbReference type="InterPro" id="IPR036259">
    <property type="entry name" value="MFS_trans_sf"/>
</dbReference>
<dbReference type="InterPro" id="IPR020846">
    <property type="entry name" value="MFS_dom"/>
</dbReference>
<keyword evidence="5 7" id="KW-0472">Membrane</keyword>
<keyword evidence="4 7" id="KW-1133">Transmembrane helix</keyword>
<feature type="region of interest" description="Disordered" evidence="6">
    <location>
        <begin position="1"/>
        <end position="33"/>
    </location>
</feature>
<keyword evidence="2" id="KW-0813">Transport</keyword>
<dbReference type="Gene3D" id="1.20.1250.20">
    <property type="entry name" value="MFS general substrate transporter like domains"/>
    <property type="match status" value="2"/>
</dbReference>
<comment type="subcellular location">
    <subcellularLocation>
        <location evidence="1">Membrane</location>
        <topology evidence="1">Multi-pass membrane protein</topology>
    </subcellularLocation>
</comment>
<evidence type="ECO:0000256" key="3">
    <source>
        <dbReference type="ARBA" id="ARBA00022692"/>
    </source>
</evidence>
<feature type="transmembrane region" description="Helical" evidence="7">
    <location>
        <begin position="294"/>
        <end position="312"/>
    </location>
</feature>
<feature type="transmembrane region" description="Helical" evidence="7">
    <location>
        <begin position="405"/>
        <end position="426"/>
    </location>
</feature>